<keyword evidence="6" id="KW-0677">Repeat</keyword>
<name>A0A6M2DGI5_XENCH</name>
<evidence type="ECO:0000256" key="2">
    <source>
        <dbReference type="ARBA" id="ARBA00006489"/>
    </source>
</evidence>
<dbReference type="FunFam" id="2.130.10.10:FF:000005">
    <property type="entry name" value="Putative echinoderm microtubule-associated protein-like 1"/>
    <property type="match status" value="1"/>
</dbReference>
<accession>A0A6M2DGI5</accession>
<feature type="compositionally biased region" description="Low complexity" evidence="9">
    <location>
        <begin position="125"/>
        <end position="148"/>
    </location>
</feature>
<proteinExistence type="inferred from homology"/>
<dbReference type="InterPro" id="IPR055439">
    <property type="entry name" value="Beta-prop_EML_1st"/>
</dbReference>
<organism evidence="12">
    <name type="scientific">Xenopsylla cheopis</name>
    <name type="common">Oriental rat flea</name>
    <name type="synonym">Pulex cheopis</name>
    <dbReference type="NCBI Taxonomy" id="163159"/>
    <lineage>
        <taxon>Eukaryota</taxon>
        <taxon>Metazoa</taxon>
        <taxon>Ecdysozoa</taxon>
        <taxon>Arthropoda</taxon>
        <taxon>Hexapoda</taxon>
        <taxon>Insecta</taxon>
        <taxon>Pterygota</taxon>
        <taxon>Neoptera</taxon>
        <taxon>Endopterygota</taxon>
        <taxon>Siphonaptera</taxon>
        <taxon>Pulicidae</taxon>
        <taxon>Xenopsyllinae</taxon>
        <taxon>Xenopsylla</taxon>
    </lineage>
</organism>
<evidence type="ECO:0000256" key="6">
    <source>
        <dbReference type="ARBA" id="ARBA00022737"/>
    </source>
</evidence>
<dbReference type="PANTHER" id="PTHR13720:SF50">
    <property type="entry name" value="ECHINODERM MICROTUBULE-ASSOCIATED PROTEIN-LIKE 2"/>
    <property type="match status" value="1"/>
</dbReference>
<dbReference type="InterPro" id="IPR001680">
    <property type="entry name" value="WD40_rpt"/>
</dbReference>
<dbReference type="InterPro" id="IPR050630">
    <property type="entry name" value="WD_repeat_EMAP"/>
</dbReference>
<evidence type="ECO:0000256" key="7">
    <source>
        <dbReference type="ARBA" id="ARBA00023212"/>
    </source>
</evidence>
<sequence length="889" mass="97595">MKPGNDKNYETDYQYLEYTDEMPEHDEHGLVGRVMDLERKMLAQEDEIVCLRSTLADMLRRLNRIDNFRSTTETNGSSGARNIGTNLHSLSGRNSLGSAPSRSPNVYQLRPQRSPSGSRTPDFHNSNNINNDHSKNSVTSSSDSNLMNRRSVHYHQSTTSLHSDSPSSSSASPAPSPSPGSGVSVQPLRAPPPRAPRRTTANLGKRWSSTGDFGATGGNSPMSRFYTKSLLNLYGKNLHNGSPSRSCSREASYNDEDGVVRFYLRSRPISVQCPTDQQEGYDLSQVKAAPSKKLKLDWVYGYRGRDCRSNLYLLPTGEMVYFVAATVVLFDVDEQSQRHYLGHTDDIKSLAVHPNKLLVATGQCAGHNKENAQAHIRVWNSVSLTTMAVIGSGEIVGSVVCLSFSRADGGAMLCSVDDSPDHSIAVWEWQKGENGQRITQTKCSVDTVVSAEFHPLDLNRIVTCGKNHIAFWTLDNGCTLYKKMGVFENREKPKYVTCVAFNQSGDVITGDSNGNIIVWGRGTNTISHMIRKVHEGSIFSICALKDGGLVTGGGKDGRLVTFDDDLNQVSEEQVEGHFGGVRVVSEGRGSQLLVGTTRNCILTGPAGAFQPAVMGHTDELWALATHPTLAQFVTAGQDCLLQMWDSLSHSVVWSKDIGEKCQSCTFSPDGAVIACGTLTGSWHVYDSVSRDLITKHHDGQEPIQCVAFSPDGTMLALGSRDNYIYIYQVSEECRKYSRIGRCAGHSSFVTHLDWSADGQYIRSNSGDYEILYWNPSVCRQVTNSSTVRDVQWITHNCVLAFNSIGIWPEGADGTDINSCARSSDEELLATADDFGKVNLYSYPTSQLKSLCHSYGGHSSHVTSVRFLFDDSRLISLGGNDTSVLQWSIE</sequence>
<dbReference type="Pfam" id="PF23414">
    <property type="entry name" value="Beta-prop_EML_2"/>
    <property type="match status" value="1"/>
</dbReference>
<evidence type="ECO:0000256" key="9">
    <source>
        <dbReference type="SAM" id="MobiDB-lite"/>
    </source>
</evidence>
<keyword evidence="3" id="KW-0963">Cytoplasm</keyword>
<feature type="repeat" description="WD" evidence="8">
    <location>
        <begin position="696"/>
        <end position="737"/>
    </location>
</feature>
<dbReference type="InterPro" id="IPR011047">
    <property type="entry name" value="Quinoprotein_ADH-like_sf"/>
</dbReference>
<evidence type="ECO:0000259" key="10">
    <source>
        <dbReference type="Pfam" id="PF23409"/>
    </source>
</evidence>
<dbReference type="GO" id="GO:0000226">
    <property type="term" value="P:microtubule cytoskeleton organization"/>
    <property type="evidence" value="ECO:0007669"/>
    <property type="project" value="TreeGrafter"/>
</dbReference>
<evidence type="ECO:0000256" key="3">
    <source>
        <dbReference type="ARBA" id="ARBA00022490"/>
    </source>
</evidence>
<evidence type="ECO:0000256" key="8">
    <source>
        <dbReference type="PROSITE-ProRule" id="PRU00221"/>
    </source>
</evidence>
<dbReference type="Pfam" id="PF23409">
    <property type="entry name" value="Beta-prop_EML"/>
    <property type="match status" value="1"/>
</dbReference>
<dbReference type="InterPro" id="IPR055442">
    <property type="entry name" value="Beta-prop_EML-like_2nd"/>
</dbReference>
<dbReference type="GO" id="GO:0008017">
    <property type="term" value="F:microtubule binding"/>
    <property type="evidence" value="ECO:0007669"/>
    <property type="project" value="TreeGrafter"/>
</dbReference>
<feature type="compositionally biased region" description="Polar residues" evidence="9">
    <location>
        <begin position="69"/>
        <end position="119"/>
    </location>
</feature>
<dbReference type="Gene3D" id="2.130.10.10">
    <property type="entry name" value="YVTN repeat-like/Quinoprotein amine dehydrogenase"/>
    <property type="match status" value="2"/>
</dbReference>
<dbReference type="Pfam" id="PF03451">
    <property type="entry name" value="HELP"/>
    <property type="match status" value="1"/>
</dbReference>
<dbReference type="SUPFAM" id="SSF50998">
    <property type="entry name" value="Quinoprotein alcohol dehydrogenase-like"/>
    <property type="match status" value="2"/>
</dbReference>
<dbReference type="SMART" id="SM00320">
    <property type="entry name" value="WD40"/>
    <property type="match status" value="10"/>
</dbReference>
<reference evidence="12" key="1">
    <citation type="submission" date="2020-03" db="EMBL/GenBank/DDBJ databases">
        <title>Transcriptomic Profiling of the Digestive Tract of the Rat Flea, Xenopsylla cheopis, Following Blood Feeding and Infection with Yersinia pestis.</title>
        <authorList>
            <person name="Bland D.M."/>
            <person name="Martens C.A."/>
            <person name="Virtaneva K."/>
            <person name="Kanakabandi K."/>
            <person name="Long D."/>
            <person name="Rosenke R."/>
            <person name="Saturday G.A."/>
            <person name="Hoyt F.H."/>
            <person name="Bruno D.P."/>
            <person name="Ribeiro J.M.C."/>
            <person name="Hinnebusch J."/>
        </authorList>
    </citation>
    <scope>NUCLEOTIDE SEQUENCE</scope>
</reference>
<evidence type="ECO:0000259" key="11">
    <source>
        <dbReference type="Pfam" id="PF23414"/>
    </source>
</evidence>
<protein>
    <submittedName>
        <fullName evidence="12">Putative echinoderm microtubule-associated protein-like 2 isoform x3</fullName>
    </submittedName>
</protein>
<keyword evidence="5" id="KW-0493">Microtubule</keyword>
<dbReference type="PROSITE" id="PS50294">
    <property type="entry name" value="WD_REPEATS_REGION"/>
    <property type="match status" value="3"/>
</dbReference>
<evidence type="ECO:0000256" key="4">
    <source>
        <dbReference type="ARBA" id="ARBA00022574"/>
    </source>
</evidence>
<dbReference type="EMBL" id="GIIL01001699">
    <property type="protein sequence ID" value="NOV45425.1"/>
    <property type="molecule type" value="Transcribed_RNA"/>
</dbReference>
<feature type="domain" description="EML-like second beta-propeller" evidence="11">
    <location>
        <begin position="620"/>
        <end position="888"/>
    </location>
</feature>
<feature type="repeat" description="WD" evidence="8">
    <location>
        <begin position="854"/>
        <end position="889"/>
    </location>
</feature>
<feature type="repeat" description="WD" evidence="8">
    <location>
        <begin position="613"/>
        <end position="645"/>
    </location>
</feature>
<dbReference type="GO" id="GO:0005874">
    <property type="term" value="C:microtubule"/>
    <property type="evidence" value="ECO:0007669"/>
    <property type="project" value="UniProtKB-KW"/>
</dbReference>
<dbReference type="AlphaFoldDB" id="A0A6M2DGI5"/>
<dbReference type="FunFam" id="2.130.10.10:FF:002220">
    <property type="entry name" value="EMAP-like 3"/>
    <property type="match status" value="1"/>
</dbReference>
<feature type="compositionally biased region" description="Low complexity" evidence="9">
    <location>
        <begin position="156"/>
        <end position="188"/>
    </location>
</feature>
<feature type="domain" description="EML-like first beta-propeller" evidence="10">
    <location>
        <begin position="336"/>
        <end position="604"/>
    </location>
</feature>
<evidence type="ECO:0000256" key="5">
    <source>
        <dbReference type="ARBA" id="ARBA00022701"/>
    </source>
</evidence>
<dbReference type="GO" id="GO:0072686">
    <property type="term" value="C:mitotic spindle"/>
    <property type="evidence" value="ECO:0007669"/>
    <property type="project" value="TreeGrafter"/>
</dbReference>
<keyword evidence="4 8" id="KW-0853">WD repeat</keyword>
<dbReference type="PANTHER" id="PTHR13720">
    <property type="entry name" value="WD-40 REPEAT PROTEIN"/>
    <property type="match status" value="1"/>
</dbReference>
<keyword evidence="7" id="KW-0206">Cytoskeleton</keyword>
<dbReference type="PROSITE" id="PS50082">
    <property type="entry name" value="WD_REPEATS_2"/>
    <property type="match status" value="4"/>
</dbReference>
<evidence type="ECO:0000313" key="12">
    <source>
        <dbReference type="EMBL" id="NOV45425.1"/>
    </source>
</evidence>
<feature type="region of interest" description="Disordered" evidence="9">
    <location>
        <begin position="69"/>
        <end position="215"/>
    </location>
</feature>
<dbReference type="InterPro" id="IPR005108">
    <property type="entry name" value="HELP"/>
</dbReference>
<feature type="repeat" description="WD" evidence="8">
    <location>
        <begin position="742"/>
        <end position="774"/>
    </location>
</feature>
<dbReference type="CDD" id="cd21931">
    <property type="entry name" value="TD_EMAP-like"/>
    <property type="match status" value="1"/>
</dbReference>
<dbReference type="InterPro" id="IPR015943">
    <property type="entry name" value="WD40/YVTN_repeat-like_dom_sf"/>
</dbReference>
<comment type="subcellular location">
    <subcellularLocation>
        <location evidence="1">Cytoplasm</location>
        <location evidence="1">Cytoskeleton</location>
    </subcellularLocation>
</comment>
<dbReference type="InterPro" id="IPR049813">
    <property type="entry name" value="Elp-1-like_TD"/>
</dbReference>
<comment type="similarity">
    <text evidence="2">Belongs to the WD repeat EMAP family.</text>
</comment>
<evidence type="ECO:0000256" key="1">
    <source>
        <dbReference type="ARBA" id="ARBA00004245"/>
    </source>
</evidence>